<organism evidence="1 2">
    <name type="scientific">Phocaeicola vulgatus</name>
    <name type="common">Bacteroides vulgatus</name>
    <dbReference type="NCBI Taxonomy" id="821"/>
    <lineage>
        <taxon>Bacteria</taxon>
        <taxon>Pseudomonadati</taxon>
        <taxon>Bacteroidota</taxon>
        <taxon>Bacteroidia</taxon>
        <taxon>Bacteroidales</taxon>
        <taxon>Bacteroidaceae</taxon>
        <taxon>Phocaeicola</taxon>
    </lineage>
</organism>
<gene>
    <name evidence="1" type="ORF">L4X52_05850</name>
</gene>
<accession>A0AAW5ANQ1</accession>
<reference evidence="1" key="1">
    <citation type="submission" date="2022-01" db="EMBL/GenBank/DDBJ databases">
        <authorList>
            <person name="Mingchao X."/>
        </authorList>
    </citation>
    <scope>NUCLEOTIDE SEQUENCE</scope>
    <source>
        <strain evidence="1">Bv4372</strain>
    </source>
</reference>
<dbReference type="AlphaFoldDB" id="A0AAW5ANQ1"/>
<dbReference type="EMBL" id="JAKKWZ010000008">
    <property type="protein sequence ID" value="MCG0339511.1"/>
    <property type="molecule type" value="Genomic_DNA"/>
</dbReference>
<proteinExistence type="predicted"/>
<dbReference type="RefSeq" id="WP_151851821.1">
    <property type="nucleotide sequence ID" value="NZ_CAXTBE010000001.1"/>
</dbReference>
<comment type="caution">
    <text evidence="1">The sequence shown here is derived from an EMBL/GenBank/DDBJ whole genome shotgun (WGS) entry which is preliminary data.</text>
</comment>
<dbReference type="Proteomes" id="UP001201179">
    <property type="component" value="Unassembled WGS sequence"/>
</dbReference>
<protein>
    <submittedName>
        <fullName evidence="1">Uncharacterized protein</fullName>
    </submittedName>
</protein>
<evidence type="ECO:0000313" key="2">
    <source>
        <dbReference type="Proteomes" id="UP001201179"/>
    </source>
</evidence>
<evidence type="ECO:0000313" key="1">
    <source>
        <dbReference type="EMBL" id="MCG0339511.1"/>
    </source>
</evidence>
<sequence>MVPLELSKDNNQYCKISVFMPNAGSINESVISVTNVGGDSFSVAVSMIRWNANKVFCKLINGTKISNINMYYTVDTERFCFYIKANWYAKIIVSRLGLVNTSKIESINAIPSGAIEVPIS</sequence>
<name>A0AAW5ANQ1_PHOVU</name>